<feature type="region of interest" description="Disordered" evidence="2">
    <location>
        <begin position="1431"/>
        <end position="1466"/>
    </location>
</feature>
<dbReference type="NCBIfam" id="NF038186">
    <property type="entry name" value="YPDG_rpt"/>
    <property type="match status" value="1"/>
</dbReference>
<evidence type="ECO:0000259" key="5">
    <source>
        <dbReference type="Pfam" id="PF17936"/>
    </source>
</evidence>
<evidence type="ECO:0000256" key="1">
    <source>
        <dbReference type="ARBA" id="ARBA00022729"/>
    </source>
</evidence>
<dbReference type="Proteomes" id="UP000229523">
    <property type="component" value="Unassembled WGS sequence"/>
</dbReference>
<dbReference type="RefSeq" id="WP_117946050.1">
    <property type="nucleotide sequence ID" value="NZ_MJBI02000010.1"/>
</dbReference>
<dbReference type="InterPro" id="IPR013783">
    <property type="entry name" value="Ig-like_fold"/>
</dbReference>
<protein>
    <recommendedName>
        <fullName evidence="9">YSIRK-type signal peptide-containing protein</fullName>
    </recommendedName>
</protein>
<evidence type="ECO:0000256" key="3">
    <source>
        <dbReference type="SAM" id="SignalP"/>
    </source>
</evidence>
<dbReference type="InterPro" id="IPR041498">
    <property type="entry name" value="Big_6"/>
</dbReference>
<dbReference type="Pfam" id="PF17936">
    <property type="entry name" value="Big_6"/>
    <property type="match status" value="2"/>
</dbReference>
<feature type="region of interest" description="Disordered" evidence="2">
    <location>
        <begin position="182"/>
        <end position="235"/>
    </location>
</feature>
<evidence type="ECO:0000256" key="2">
    <source>
        <dbReference type="SAM" id="MobiDB-lite"/>
    </source>
</evidence>
<dbReference type="InterPro" id="IPR015919">
    <property type="entry name" value="Cadherin-like_sf"/>
</dbReference>
<evidence type="ECO:0008006" key="9">
    <source>
        <dbReference type="Google" id="ProtNLM"/>
    </source>
</evidence>
<feature type="signal peptide" evidence="3">
    <location>
        <begin position="1"/>
        <end position="46"/>
    </location>
</feature>
<dbReference type="Gene3D" id="2.60.40.10">
    <property type="entry name" value="Immunoglobulins"/>
    <property type="match status" value="5"/>
</dbReference>
<name>A0A364JKH6_9STAP</name>
<reference evidence="7 8" key="1">
    <citation type="journal article" date="2018" name="Front. Microbiol.">
        <title>Description and Comparative Genomics of Macrococcus caseolyticus subsp. hominis subsp. nov., Macrococcus goetzii sp. nov., Macrococcus epidermidis sp. nov., and Macrococcus bohemicus sp. nov., Novel Macrococci From Human Clinical Material With Virulence Potential and Suspected Uptake of Foreign DNA by Natural Transformation.</title>
        <authorList>
            <person name="Maslanova I."/>
            <person name="Wertheimer Z."/>
            <person name="Sedlacek I."/>
            <person name="Svec P."/>
            <person name="Indrakova A."/>
            <person name="Kovarovic V."/>
            <person name="Schumann P."/>
            <person name="Sproer C."/>
            <person name="Kralova S."/>
            <person name="Sedo O."/>
            <person name="Kristofova L."/>
            <person name="Vrbovska V."/>
            <person name="Fuzik T."/>
            <person name="Petras P."/>
            <person name="Zdrahal Z."/>
            <person name="Ruzickova V."/>
            <person name="Doskar J."/>
            <person name="Pantucek R."/>
        </authorList>
    </citation>
    <scope>NUCLEOTIDE SEQUENCE [LARGE SCALE GENOMIC DNA]</scope>
    <source>
        <strain evidence="7 8">CCM 4927</strain>
    </source>
</reference>
<dbReference type="Pfam" id="PF18957">
    <property type="entry name" value="RibLong"/>
    <property type="match status" value="1"/>
</dbReference>
<feature type="chain" id="PRO_5016735125" description="YSIRK-type signal peptide-containing protein" evidence="3">
    <location>
        <begin position="47"/>
        <end position="1529"/>
    </location>
</feature>
<keyword evidence="1 3" id="KW-0732">Signal</keyword>
<dbReference type="EMBL" id="MJBI02000010">
    <property type="protein sequence ID" value="RAI79138.1"/>
    <property type="molecule type" value="Genomic_DNA"/>
</dbReference>
<feature type="domain" description="Bacterial Ig" evidence="5">
    <location>
        <begin position="1235"/>
        <end position="1306"/>
    </location>
</feature>
<evidence type="ECO:0000313" key="7">
    <source>
        <dbReference type="EMBL" id="RAI79138.1"/>
    </source>
</evidence>
<dbReference type="InterPro" id="IPR044055">
    <property type="entry name" value="RibLong"/>
</dbReference>
<evidence type="ECO:0000313" key="8">
    <source>
        <dbReference type="Proteomes" id="UP000229523"/>
    </source>
</evidence>
<feature type="domain" description="Bacterial Ig" evidence="5">
    <location>
        <begin position="875"/>
        <end position="958"/>
    </location>
</feature>
<dbReference type="Pfam" id="PF05345">
    <property type="entry name" value="He_PIG"/>
    <property type="match status" value="2"/>
</dbReference>
<feature type="domain" description="Long Rib" evidence="6">
    <location>
        <begin position="1047"/>
        <end position="1137"/>
    </location>
</feature>
<accession>A0A364JKH6</accession>
<feature type="compositionally biased region" description="Acidic residues" evidence="2">
    <location>
        <begin position="1442"/>
        <end position="1456"/>
    </location>
</feature>
<feature type="region of interest" description="Disordered" evidence="2">
    <location>
        <begin position="50"/>
        <end position="94"/>
    </location>
</feature>
<sequence>MKKKPNNKRMDFLPNKLNKYSIRKFTVGTTSILIGSLMFLGNSADAAETTTTTTDTTATPSTDSPTTEAPTTEAATTEAATTEAPTTEAPTTEAVNTPVQAQNLEFNADNTELTGIATSGQVVELHLADGTIEKTVVDTDGTFTFRSLTVASEEVVSVITVDGDVKSEAVKVTANKIVEATTEAPTTETATTEAPTTEAATTETATTETATTEAVTTETATTETATTEAPTTEAAPVVTPDVATAPETTEATTSVADTTAALTTATTDAEKQQVLADTVVSNTGITQEEASAYVANLNLDYANLTNEELTALLLQAIANSQAANELPVLAPTTDSSLTNAESLALSANAVETTGTSPMTLSTLALGDVSTINALAATSPIESELNAGAIYTKGTMDQLYSYRGHAWIYKDGNMGDQSNPAPTMKVYLQWVDGQGTVSPVFYTTTNADGSYSFDFLNPDWKAGDDLANKGYQVKDVDGNVITKWQIAGDGGFAVKTWVENPDPSVYNVIKEGDKVTGFHTRTNRTNESWNFTAGVNVIETSEVILQEIPNSDPNLLETPTPAYTTTGSYGIVSGTVWYDGGDIAGSPNHVYYNTGRDLPATGTQVAASYVNDEVTRQFDAWKTANPGYTLDQFKAAQKQIIADYEALNGAGSHIAESVVATVDQNGNFLIPFKGLYGYNAYTKGANTVTAEEYGKVVADADLNNTDPRLWDFTVNPFLKDRHINTDYIYLTTLVENYNVWSNSFQNNMFEPIGDSDANTGFNSSVNNQIALLANTPMHDVLVDTAAIGDTVNTRTDGLLPNTEYQVQWFKDGKPFGGPVTVTSGADGTVGSQPITVPSDITGPTTFTSAVFWKGESTGNLTTALAADSFVADVAKAPDAPVISPVDNNDTTLNVTGTPGSTVTVTDNNNNIVGTVVIPTDGTPGVITLATPLTEGTTLTSTATNSNGTSPVSNTVTVVDVIAAITAPPATVGTAIEPIVISNNDVGTPNDTTITVNGLPSGLTYSNGQITGTPSTPGTYTVTVIGTDENGTTTQEQFDILVEAVVLDADTNQPNYKDAVVEWGQSVTIPAPLNVDDTTPPIGTQYSPSGTLPSWVTVNADGTISVSPDSTVSPGPVTVQVLVTYPDNSTEIIDVVIDVLQTPHVISEQFGPDIYSTIDPNIVGAAEPGSTITIQFYDGETFTGIADENGNFSISVPFEVRDKYKITGGLNYVISVDEDGNETKHIFNVHDTIPPQIGTLNPISPTDTELTGSSAEPDTLVIITDKDANILYTAVVDANGNYTVPLNTPLTEGTEVFAVFVDNSENIANGSYNTADGTLTLDPNNLVSQIVSGADPNVDASNATVTEGQAITPIEVTITDESNTTEVVTGLPSGLTYDDANNQIIGTPDIITDWNDDAATGTYEETRDFPVTIEVTDEAGNVTEETITITVQRDTDGDGNPDVTDTDDDNDGIPDTEDNNPKVADTTAPTVDASDATVTEGQAITPIPVTITDDNDTTEEVTGLPSGLTYDDANNQIIGTPDIITDWNDDA</sequence>
<evidence type="ECO:0000259" key="4">
    <source>
        <dbReference type="Pfam" id="PF04650"/>
    </source>
</evidence>
<feature type="domain" description="YSIRK Gram-positive signal peptide" evidence="4">
    <location>
        <begin position="15"/>
        <end position="40"/>
    </location>
</feature>
<dbReference type="GO" id="GO:0005509">
    <property type="term" value="F:calcium ion binding"/>
    <property type="evidence" value="ECO:0007669"/>
    <property type="project" value="InterPro"/>
</dbReference>
<proteinExistence type="predicted"/>
<gene>
    <name evidence="7" type="ORF">BFS35_012355</name>
</gene>
<dbReference type="SUPFAM" id="SSF49313">
    <property type="entry name" value="Cadherin-like"/>
    <property type="match status" value="2"/>
</dbReference>
<dbReference type="NCBIfam" id="TIGR01168">
    <property type="entry name" value="YSIRK_signal"/>
    <property type="match status" value="1"/>
</dbReference>
<comment type="caution">
    <text evidence="7">The sequence shown here is derived from an EMBL/GenBank/DDBJ whole genome shotgun (WGS) entry which is preliminary data.</text>
</comment>
<dbReference type="Pfam" id="PF04650">
    <property type="entry name" value="YSIRK_signal"/>
    <property type="match status" value="1"/>
</dbReference>
<dbReference type="InterPro" id="IPR005877">
    <property type="entry name" value="YSIRK_signal_dom"/>
</dbReference>
<dbReference type="GO" id="GO:0016020">
    <property type="term" value="C:membrane"/>
    <property type="evidence" value="ECO:0007669"/>
    <property type="project" value="InterPro"/>
</dbReference>
<organism evidence="7 8">
    <name type="scientific">Macrococcoides goetzii</name>
    <dbReference type="NCBI Taxonomy" id="1891097"/>
    <lineage>
        <taxon>Bacteria</taxon>
        <taxon>Bacillati</taxon>
        <taxon>Bacillota</taxon>
        <taxon>Bacilli</taxon>
        <taxon>Bacillales</taxon>
        <taxon>Staphylococcaceae</taxon>
        <taxon>Macrococcoides</taxon>
    </lineage>
</organism>
<feature type="non-terminal residue" evidence="7">
    <location>
        <position position="1529"/>
    </location>
</feature>
<keyword evidence="8" id="KW-1185">Reference proteome</keyword>
<evidence type="ECO:0000259" key="6">
    <source>
        <dbReference type="Pfam" id="PF18957"/>
    </source>
</evidence>